<evidence type="ECO:0000256" key="2">
    <source>
        <dbReference type="SAM" id="SignalP"/>
    </source>
</evidence>
<evidence type="ECO:0000313" key="3">
    <source>
        <dbReference type="Proteomes" id="UP000694941"/>
    </source>
</evidence>
<organism evidence="3 6">
    <name type="scientific">Limulus polyphemus</name>
    <name type="common">Atlantic horseshoe crab</name>
    <dbReference type="NCBI Taxonomy" id="6850"/>
    <lineage>
        <taxon>Eukaryota</taxon>
        <taxon>Metazoa</taxon>
        <taxon>Ecdysozoa</taxon>
        <taxon>Arthropoda</taxon>
        <taxon>Chelicerata</taxon>
        <taxon>Merostomata</taxon>
        <taxon>Xiphosura</taxon>
        <taxon>Limulidae</taxon>
        <taxon>Limulus</taxon>
    </lineage>
</organism>
<accession>A0ABM1T690</accession>
<feature type="chain" id="PRO_5045023229" evidence="2">
    <location>
        <begin position="27"/>
        <end position="685"/>
    </location>
</feature>
<dbReference type="Proteomes" id="UP000694941">
    <property type="component" value="Unplaced"/>
</dbReference>
<name>A0ABM1T690_LIMPO</name>
<evidence type="ECO:0000313" key="6">
    <source>
        <dbReference type="RefSeq" id="XP_022251396.1"/>
    </source>
</evidence>
<gene>
    <name evidence="4 5 6 7" type="primary">LOC111087785</name>
</gene>
<dbReference type="RefSeq" id="XP_022251395.1">
    <property type="nucleotide sequence ID" value="XM_022395687.1"/>
</dbReference>
<proteinExistence type="predicted"/>
<dbReference type="RefSeq" id="XP_022251396.1">
    <property type="nucleotide sequence ID" value="XM_022395688.1"/>
</dbReference>
<feature type="region of interest" description="Disordered" evidence="1">
    <location>
        <begin position="194"/>
        <end position="213"/>
    </location>
</feature>
<dbReference type="RefSeq" id="XP_022251394.1">
    <property type="nucleotide sequence ID" value="XM_022395686.1"/>
</dbReference>
<dbReference type="GeneID" id="111087785"/>
<protein>
    <submittedName>
        <fullName evidence="4 5">Extensin-like</fullName>
    </submittedName>
</protein>
<keyword evidence="3" id="KW-1185">Reference proteome</keyword>
<evidence type="ECO:0000313" key="4">
    <source>
        <dbReference type="RefSeq" id="XP_022251394.1"/>
    </source>
</evidence>
<keyword evidence="2" id="KW-0732">Signal</keyword>
<evidence type="ECO:0000313" key="5">
    <source>
        <dbReference type="RefSeq" id="XP_022251395.1"/>
    </source>
</evidence>
<evidence type="ECO:0000256" key="1">
    <source>
        <dbReference type="SAM" id="MobiDB-lite"/>
    </source>
</evidence>
<sequence length="685" mass="77763">MKPVSAFCCFCLVGAAVLTSASENEAEDFLVESASEPAFISSFAPESQSSSYMVAYPIEEKTPEDDEDVEPAKKSVLSKLQDKDKIDETLLLFLPSEKETSLNRNNEKETMITGIIQTIKTIIQKLPILWRAKNKTDFFKDKQPKEENIRNILDSRPQSFPFFQIPKSVAKEKSASLQLPSFYLKSSPKLQQPYIKNSSRHHTTPRALEQPEITEPTASLLLKKALILGNGIEDGRMHGHFDGSDYIAQVVNSGHNIKVNAQLPPHSLQPEYTSLNFLKEQENEPIIVPLPSEYDERPTPFHYNQKPLLHYPMLSPRSRTTGRPFSFSYPQASLATHPVPQFLMTPNDFIAPSIPKPSRMLMTHPLPHLLAPQPFTVAPLPSPNPYTVSSIGPLERVMILLHSFHVPMPVPIHPQAPMPLIHPSSFAVSAPSPLSLSQFIYDYSPMETDMEEPIYIPRQPLSIPQQNPQFIKPPIPISSQYFPLTEMAEFTSTPAPYFYEPAIQSEALFVPMASSPHFTRQQILPSHSLQLRYAPLPLLQEQENERITVQLPNEYSEEPMHEPIPAEKPYSMSIQYNDPEQEIASLFSHPYGLIAQILPTLKQQTVKKEPSLVMIIYDDDQKSPSPQPKPIFEENEHVSKLFPRTESFNKMKLFRENIIQKQAILTGIRYNEPKKKQQKKNSLLH</sequence>
<dbReference type="RefSeq" id="XP_022251397.1">
    <property type="nucleotide sequence ID" value="XM_022395689.1"/>
</dbReference>
<feature type="signal peptide" evidence="2">
    <location>
        <begin position="1"/>
        <end position="26"/>
    </location>
</feature>
<evidence type="ECO:0000313" key="7">
    <source>
        <dbReference type="RefSeq" id="XP_022251397.1"/>
    </source>
</evidence>
<reference evidence="4 5" key="1">
    <citation type="submission" date="2025-05" db="UniProtKB">
        <authorList>
            <consortium name="RefSeq"/>
        </authorList>
    </citation>
    <scope>IDENTIFICATION</scope>
    <source>
        <tissue evidence="4 5">Muscle</tissue>
    </source>
</reference>